<dbReference type="EMBL" id="SRMB01000001">
    <property type="protein sequence ID" value="TGE28109.1"/>
    <property type="molecule type" value="Genomic_DNA"/>
</dbReference>
<dbReference type="PANTHER" id="PTHR44520">
    <property type="entry name" value="RESPONSE REGULATOR RCP1-RELATED"/>
    <property type="match status" value="1"/>
</dbReference>
<evidence type="ECO:0000256" key="1">
    <source>
        <dbReference type="PROSITE-ProRule" id="PRU00169"/>
    </source>
</evidence>
<evidence type="ECO:0000259" key="2">
    <source>
        <dbReference type="PROSITE" id="PS50110"/>
    </source>
</evidence>
<dbReference type="Proteomes" id="UP000298471">
    <property type="component" value="Unassembled WGS sequence"/>
</dbReference>
<dbReference type="PROSITE" id="PS50110">
    <property type="entry name" value="RESPONSE_REGULATORY"/>
    <property type="match status" value="1"/>
</dbReference>
<dbReference type="Pfam" id="PF00072">
    <property type="entry name" value="Response_reg"/>
    <property type="match status" value="1"/>
</dbReference>
<dbReference type="InterPro" id="IPR001789">
    <property type="entry name" value="Sig_transdc_resp-reg_receiver"/>
</dbReference>
<evidence type="ECO:0000313" key="4">
    <source>
        <dbReference type="Proteomes" id="UP000298471"/>
    </source>
</evidence>
<dbReference type="OrthoDB" id="1524091at2"/>
<comment type="caution">
    <text evidence="3">The sequence shown here is derived from an EMBL/GenBank/DDBJ whole genome shotgun (WGS) entry which is preliminary data.</text>
</comment>
<accession>A0A4Z0QFJ0</accession>
<keyword evidence="1" id="KW-0597">Phosphoprotein</keyword>
<feature type="domain" description="Response regulatory" evidence="2">
    <location>
        <begin position="6"/>
        <end position="134"/>
    </location>
</feature>
<feature type="modified residue" description="4-aspartylphosphate" evidence="1">
    <location>
        <position position="65"/>
    </location>
</feature>
<dbReference type="PANTHER" id="PTHR44520:SF2">
    <property type="entry name" value="RESPONSE REGULATOR RCP1"/>
    <property type="match status" value="1"/>
</dbReference>
<dbReference type="SUPFAM" id="SSF52172">
    <property type="entry name" value="CheY-like"/>
    <property type="match status" value="1"/>
</dbReference>
<reference evidence="3 4" key="1">
    <citation type="submission" date="2019-04" db="EMBL/GenBank/DDBJ databases">
        <authorList>
            <person name="Feng G."/>
            <person name="Zhang J."/>
            <person name="Zhu H."/>
        </authorList>
    </citation>
    <scope>NUCLEOTIDE SEQUENCE [LARGE SCALE GENOMIC DNA]</scope>
    <source>
        <strain evidence="3 4">9PBR-1</strain>
    </source>
</reference>
<dbReference type="InterPro" id="IPR011006">
    <property type="entry name" value="CheY-like_superfamily"/>
</dbReference>
<protein>
    <submittedName>
        <fullName evidence="3">Response regulator</fullName>
    </submittedName>
</protein>
<dbReference type="AlphaFoldDB" id="A0A4Z0QFJ0"/>
<organism evidence="3 4">
    <name type="scientific">Hymenobacter metallicola</name>
    <dbReference type="NCBI Taxonomy" id="2563114"/>
    <lineage>
        <taxon>Bacteria</taxon>
        <taxon>Pseudomonadati</taxon>
        <taxon>Bacteroidota</taxon>
        <taxon>Cytophagia</taxon>
        <taxon>Cytophagales</taxon>
        <taxon>Hymenobacteraceae</taxon>
        <taxon>Hymenobacter</taxon>
    </lineage>
</organism>
<sequence length="144" mass="15687">MALLSSVLLVDDNSTTNFLHKLLLDKMGVSQQVFVAENGEQALRALVQLCSNNEEATCPQLIFLDMNMPVLNGLGFLEAYTHLPLAQRQAIVIVMLTTSLHERDMARARELPVAGFLTKPLTTEKVKALLAQHFPLAASSEGGA</sequence>
<dbReference type="RefSeq" id="WP_135391482.1">
    <property type="nucleotide sequence ID" value="NZ_SRMB01000001.1"/>
</dbReference>
<name>A0A4Z0QFJ0_9BACT</name>
<dbReference type="Gene3D" id="3.40.50.2300">
    <property type="match status" value="1"/>
</dbReference>
<dbReference type="SMART" id="SM00448">
    <property type="entry name" value="REC"/>
    <property type="match status" value="1"/>
</dbReference>
<dbReference type="GO" id="GO:0000160">
    <property type="term" value="P:phosphorelay signal transduction system"/>
    <property type="evidence" value="ECO:0007669"/>
    <property type="project" value="InterPro"/>
</dbReference>
<proteinExistence type="predicted"/>
<keyword evidence="4" id="KW-1185">Reference proteome</keyword>
<evidence type="ECO:0000313" key="3">
    <source>
        <dbReference type="EMBL" id="TGE28109.1"/>
    </source>
</evidence>
<dbReference type="InterPro" id="IPR052893">
    <property type="entry name" value="TCS_response_regulator"/>
</dbReference>
<gene>
    <name evidence="3" type="ORF">E5K02_01195</name>
</gene>